<evidence type="ECO:0000313" key="2">
    <source>
        <dbReference type="Proteomes" id="UP001195965"/>
    </source>
</evidence>
<name>A0ACD5HDY1_9PROT</name>
<proteinExistence type="predicted"/>
<evidence type="ECO:0000313" key="1">
    <source>
        <dbReference type="EMBL" id="XRI72853.1"/>
    </source>
</evidence>
<dbReference type="EC" id="3.1.21.3" evidence="1"/>
<organism evidence="1 2">
    <name type="scientific">Acidithiobacillus montserratensis</name>
    <dbReference type="NCBI Taxonomy" id="2729135"/>
    <lineage>
        <taxon>Bacteria</taxon>
        <taxon>Pseudomonadati</taxon>
        <taxon>Pseudomonadota</taxon>
        <taxon>Acidithiobacillia</taxon>
        <taxon>Acidithiobacillales</taxon>
        <taxon>Acidithiobacillaceae</taxon>
        <taxon>Acidithiobacillus</taxon>
    </lineage>
</organism>
<gene>
    <name evidence="1" type="ORF">HHS34_010415</name>
</gene>
<reference evidence="1 2" key="1">
    <citation type="journal article" date="2021" name="ISME J.">
        <title>Genomic evolution of the class Acidithiobacillia: deep-branching Proteobacteria living in extreme acidic conditions.</title>
        <authorList>
            <person name="Moya-Beltran A."/>
            <person name="Beard S."/>
            <person name="Rojas-Villalobos C."/>
            <person name="Issotta F."/>
            <person name="Gallardo Y."/>
            <person name="Ulloa R."/>
            <person name="Giaveno A."/>
            <person name="Degli Esposti M."/>
            <person name="Johnson D.B."/>
            <person name="Quatrini R."/>
        </authorList>
    </citation>
    <scope>NUCLEOTIDE SEQUENCE [LARGE SCALE GENOMIC DNA]</scope>
    <source>
        <strain evidence="1 2">GG1-14</strain>
    </source>
</reference>
<keyword evidence="1" id="KW-0378">Hydrolase</keyword>
<keyword evidence="2" id="KW-1185">Reference proteome</keyword>
<sequence length="1019" mass="114286">MNETTIEHHAIALFQELGYAYAFGPDIGPDADHPERPDYCTILLLDRLRQAIHALNPSVHKDIRDEALRHVKSAGLGGLMTGNALLHKMLVEGVRVAFHADGEERGTIVHLIDFAHPEKNDFLVVNQYTVIHNRINRRADLVVFVNGIPLGLFELKNMVDANATLRKAWNQLQTYQADIPNLMAYNAVLVISDGLRAGLGCLGAPYERFLPWKTIDGQELMQKGDDPLRYVIHGVFAPRRFLDLIRFFIAFADDGHKTTKKIAAYHQFHAVQKALLTVLAASGLGGDRRGGVLWHTQGSGKSLTMLFFAGMLIQHPALENPTIVMLTDRNDLDSQLFDTFAAGSHLLRQEPQKADSVSDLRSLLHRASGGVIFSTIQKFQKDRKEAETAHPLLSERKNIIVMVDEAQRSQYEILEGYAANLRAALPNATFVAFTGTPLELDDKDTRTVFGDYIDIYDIQRAVEDGATVPIYYESRLVRLNLPEDQRPVIDAAFEEITEDDEQETREIIKTRWAQLAALVGAPKRLEQVAADILDHWEKRKHILSGKAMIVAMSRRIAVDLYNAITRLRPDWHSTDDTQGRIKVVMTGAASDPLEWKPHIRSKKGNEDLADRLKDPDDLLEMVIVRDMWLTGFDAPPLNTLYVDKPMRGHTLMQAIARVNRVFANKSGGLVVDYIGIAQDLKKAIALYTRSGGRGNPAETVQEAIKVLLEKLDICRSIFHGFDYQDYLTGDGKEKVSALLQGTEYLLVQEATEEGIKRRFRNATSGLKKAATLAAGDDVVERCRPEIIFFLSIRATLEKSSEAETLVEEQEYAIRQLIDQSIAPDGVVDLYAAAGLPKGEISLLSDQFIEQIQGMPEKNVALEMLRRLLQDKVRKEGKSNLIQSKAFSEKLEEALRKYHNRSVDTVEVMQELIELAKALRELDQRHADLGLSKEEAAFYDALATNDSAVQAMGDDALKTIAKEVANTVHKNTRIDWSIREQARAHLRRMVKRVLRKHGYPPDKTEGAVNLVIEQAEGLVE</sequence>
<accession>A0ACD5HDY1</accession>
<dbReference type="EMBL" id="CP127526">
    <property type="protein sequence ID" value="XRI72853.1"/>
    <property type="molecule type" value="Genomic_DNA"/>
</dbReference>
<protein>
    <submittedName>
        <fullName evidence="1">Type I restriction endonuclease subunit R</fullName>
        <ecNumber evidence="1">3.1.21.3</ecNumber>
    </submittedName>
</protein>
<keyword evidence="1" id="KW-0255">Endonuclease</keyword>
<keyword evidence="1" id="KW-0540">Nuclease</keyword>
<dbReference type="Proteomes" id="UP001195965">
    <property type="component" value="Chromosome"/>
</dbReference>